<feature type="modified residue" description="4-aspartylphosphate" evidence="3">
    <location>
        <position position="57"/>
    </location>
</feature>
<dbReference type="CDD" id="cd17535">
    <property type="entry name" value="REC_NarL-like"/>
    <property type="match status" value="1"/>
</dbReference>
<proteinExistence type="predicted"/>
<evidence type="ECO:0000259" key="5">
    <source>
        <dbReference type="PROSITE" id="PS50110"/>
    </source>
</evidence>
<feature type="domain" description="HTH luxR-type" evidence="4">
    <location>
        <begin position="149"/>
        <end position="214"/>
    </location>
</feature>
<dbReference type="GO" id="GO:0003677">
    <property type="term" value="F:DNA binding"/>
    <property type="evidence" value="ECO:0007669"/>
    <property type="project" value="UniProtKB-KW"/>
</dbReference>
<dbReference type="PROSITE" id="PS50043">
    <property type="entry name" value="HTH_LUXR_2"/>
    <property type="match status" value="1"/>
</dbReference>
<keyword evidence="7" id="KW-1185">Reference proteome</keyword>
<keyword evidence="1 3" id="KW-0597">Phosphoprotein</keyword>
<dbReference type="SMART" id="SM00421">
    <property type="entry name" value="HTH_LUXR"/>
    <property type="match status" value="1"/>
</dbReference>
<feature type="domain" description="Response regulatory" evidence="5">
    <location>
        <begin position="5"/>
        <end position="122"/>
    </location>
</feature>
<accession>A0ABQ3I6X8</accession>
<dbReference type="InterPro" id="IPR011006">
    <property type="entry name" value="CheY-like_superfamily"/>
</dbReference>
<dbReference type="InterPro" id="IPR001789">
    <property type="entry name" value="Sig_transdc_resp-reg_receiver"/>
</dbReference>
<evidence type="ECO:0000256" key="2">
    <source>
        <dbReference type="ARBA" id="ARBA00023125"/>
    </source>
</evidence>
<protein>
    <submittedName>
        <fullName evidence="6">DNA-binding response regulator</fullName>
    </submittedName>
</protein>
<organism evidence="6 7">
    <name type="scientific">Roseivirga thermotolerans</name>
    <dbReference type="NCBI Taxonomy" id="1758176"/>
    <lineage>
        <taxon>Bacteria</taxon>
        <taxon>Pseudomonadati</taxon>
        <taxon>Bacteroidota</taxon>
        <taxon>Cytophagia</taxon>
        <taxon>Cytophagales</taxon>
        <taxon>Roseivirgaceae</taxon>
        <taxon>Roseivirga</taxon>
    </lineage>
</organism>
<dbReference type="Pfam" id="PF00072">
    <property type="entry name" value="Response_reg"/>
    <property type="match status" value="1"/>
</dbReference>
<evidence type="ECO:0000256" key="1">
    <source>
        <dbReference type="ARBA" id="ARBA00022553"/>
    </source>
</evidence>
<dbReference type="InterPro" id="IPR016032">
    <property type="entry name" value="Sig_transdc_resp-reg_C-effctor"/>
</dbReference>
<dbReference type="InterPro" id="IPR000792">
    <property type="entry name" value="Tscrpt_reg_LuxR_C"/>
</dbReference>
<comment type="caution">
    <text evidence="6">The sequence shown here is derived from an EMBL/GenBank/DDBJ whole genome shotgun (WGS) entry which is preliminary data.</text>
</comment>
<sequence>MSKIRLFLVDDHKMIRDALEAYISEDDRFEVVNHANHGEEALQRIKENPDFDILLTDIVMPQVDGIQLVKRLKEMTYQFKIIALTMLSETQHIKKMLNYGVNGYVLKTANQSEIIQAILDVHEGKSYYSPQVTNTIMDYLRGEKTSSQKVVVDVPLTRREKEVLHLIVKEYSNQEIADELFISIRTVEAHKRNLLEKTGHKNMAGLAIWAVEKRLFSDI</sequence>
<evidence type="ECO:0000259" key="4">
    <source>
        <dbReference type="PROSITE" id="PS50043"/>
    </source>
</evidence>
<dbReference type="Pfam" id="PF00196">
    <property type="entry name" value="GerE"/>
    <property type="match status" value="1"/>
</dbReference>
<gene>
    <name evidence="6" type="ORF">GCM10011340_26280</name>
</gene>
<dbReference type="Proteomes" id="UP000658258">
    <property type="component" value="Unassembled WGS sequence"/>
</dbReference>
<keyword evidence="2 6" id="KW-0238">DNA-binding</keyword>
<dbReference type="Gene3D" id="3.40.50.2300">
    <property type="match status" value="1"/>
</dbReference>
<name>A0ABQ3I6X8_9BACT</name>
<dbReference type="RefSeq" id="WP_189630714.1">
    <property type="nucleotide sequence ID" value="NZ_BNAG01000003.1"/>
</dbReference>
<dbReference type="PANTHER" id="PTHR43214">
    <property type="entry name" value="TWO-COMPONENT RESPONSE REGULATOR"/>
    <property type="match status" value="1"/>
</dbReference>
<dbReference type="SMART" id="SM00448">
    <property type="entry name" value="REC"/>
    <property type="match status" value="1"/>
</dbReference>
<dbReference type="CDD" id="cd06170">
    <property type="entry name" value="LuxR_C_like"/>
    <property type="match status" value="1"/>
</dbReference>
<evidence type="ECO:0000256" key="3">
    <source>
        <dbReference type="PROSITE-ProRule" id="PRU00169"/>
    </source>
</evidence>
<dbReference type="EMBL" id="BNAG01000003">
    <property type="protein sequence ID" value="GHE69121.1"/>
    <property type="molecule type" value="Genomic_DNA"/>
</dbReference>
<dbReference type="PRINTS" id="PR00038">
    <property type="entry name" value="HTHLUXR"/>
</dbReference>
<dbReference type="SUPFAM" id="SSF52172">
    <property type="entry name" value="CheY-like"/>
    <property type="match status" value="1"/>
</dbReference>
<dbReference type="SUPFAM" id="SSF46894">
    <property type="entry name" value="C-terminal effector domain of the bipartite response regulators"/>
    <property type="match status" value="1"/>
</dbReference>
<evidence type="ECO:0000313" key="7">
    <source>
        <dbReference type="Proteomes" id="UP000658258"/>
    </source>
</evidence>
<dbReference type="PROSITE" id="PS50110">
    <property type="entry name" value="RESPONSE_REGULATORY"/>
    <property type="match status" value="1"/>
</dbReference>
<dbReference type="InterPro" id="IPR058245">
    <property type="entry name" value="NreC/VraR/RcsB-like_REC"/>
</dbReference>
<dbReference type="InterPro" id="IPR039420">
    <property type="entry name" value="WalR-like"/>
</dbReference>
<evidence type="ECO:0000313" key="6">
    <source>
        <dbReference type="EMBL" id="GHE69121.1"/>
    </source>
</evidence>
<dbReference type="PANTHER" id="PTHR43214:SF37">
    <property type="entry name" value="TRANSCRIPTIONAL REGULATORY PROTEIN YDFI"/>
    <property type="match status" value="1"/>
</dbReference>
<reference evidence="7" key="1">
    <citation type="journal article" date="2019" name="Int. J. Syst. Evol. Microbiol.">
        <title>The Global Catalogue of Microorganisms (GCM) 10K type strain sequencing project: providing services to taxonomists for standard genome sequencing and annotation.</title>
        <authorList>
            <consortium name="The Broad Institute Genomics Platform"/>
            <consortium name="The Broad Institute Genome Sequencing Center for Infectious Disease"/>
            <person name="Wu L."/>
            <person name="Ma J."/>
        </authorList>
    </citation>
    <scope>NUCLEOTIDE SEQUENCE [LARGE SCALE GENOMIC DNA]</scope>
    <source>
        <strain evidence="7">CGMCC 1.15111</strain>
    </source>
</reference>